<keyword evidence="2" id="KW-0732">Signal</keyword>
<dbReference type="PANTHER" id="PTHR38633:SF4">
    <property type="entry name" value="CANDIDATE SECRETED EFFECTOR PROTEIN"/>
    <property type="match status" value="1"/>
</dbReference>
<feature type="compositionally biased region" description="Basic and acidic residues" evidence="1">
    <location>
        <begin position="27"/>
        <end position="42"/>
    </location>
</feature>
<feature type="signal peptide" evidence="2">
    <location>
        <begin position="1"/>
        <end position="18"/>
    </location>
</feature>
<sequence>MNFWILLSVSFAVAHCSSYESLETSDEYDRRDSSSNEYERPDFPYSQQDMYRPRQGYPQILPSPDYPRLPSAPYGGPSGLHYPQYDNSPKLKTLRGDKIVKAKLRYYTSGPNTYVVISCPRNSTPGAYTWILADSKRGRTPSFGHPETVTLAGGIHVEYIAKLVADQKWEGRDFTDDEKHKFRRVGCTHGQTQSFVQN</sequence>
<dbReference type="PANTHER" id="PTHR38633">
    <property type="entry name" value="PROTEIN CBG15573-RELATED"/>
    <property type="match status" value="1"/>
</dbReference>
<accession>A0AAE9CWG6</accession>
<gene>
    <name evidence="3" type="ORF">L3Y34_012778</name>
</gene>
<dbReference type="OMA" id="EYERPDF"/>
<dbReference type="EMBL" id="CP090896">
    <property type="protein sequence ID" value="ULT83746.1"/>
    <property type="molecule type" value="Genomic_DNA"/>
</dbReference>
<dbReference type="KEGG" id="cbr:CBG_15573"/>
<reference evidence="3 4" key="1">
    <citation type="submission" date="2022-05" db="EMBL/GenBank/DDBJ databases">
        <title>Chromosome-level reference genomes for two strains of Caenorhabditis briggsae: an improved platform for comparative genomics.</title>
        <authorList>
            <person name="Stevens L."/>
            <person name="Andersen E.C."/>
        </authorList>
    </citation>
    <scope>NUCLEOTIDE SEQUENCE [LARGE SCALE GENOMIC DNA]</scope>
    <source>
        <strain evidence="3">QX1410_ONT</strain>
        <tissue evidence="3">Whole-organism</tissue>
    </source>
</reference>
<evidence type="ECO:0000256" key="2">
    <source>
        <dbReference type="SAM" id="SignalP"/>
    </source>
</evidence>
<evidence type="ECO:0000313" key="4">
    <source>
        <dbReference type="Proteomes" id="UP000827892"/>
    </source>
</evidence>
<dbReference type="Proteomes" id="UP000827892">
    <property type="component" value="Chromosome X"/>
</dbReference>
<protein>
    <recommendedName>
        <fullName evidence="5">Secreted protein</fullName>
    </recommendedName>
</protein>
<proteinExistence type="predicted"/>
<organism evidence="3 4">
    <name type="scientific">Caenorhabditis briggsae</name>
    <dbReference type="NCBI Taxonomy" id="6238"/>
    <lineage>
        <taxon>Eukaryota</taxon>
        <taxon>Metazoa</taxon>
        <taxon>Ecdysozoa</taxon>
        <taxon>Nematoda</taxon>
        <taxon>Chromadorea</taxon>
        <taxon>Rhabditida</taxon>
        <taxon>Rhabditina</taxon>
        <taxon>Rhabditomorpha</taxon>
        <taxon>Rhabditoidea</taxon>
        <taxon>Rhabditidae</taxon>
        <taxon>Peloderinae</taxon>
        <taxon>Caenorhabditis</taxon>
    </lineage>
</organism>
<evidence type="ECO:0008006" key="5">
    <source>
        <dbReference type="Google" id="ProtNLM"/>
    </source>
</evidence>
<evidence type="ECO:0000313" key="3">
    <source>
        <dbReference type="EMBL" id="ULT83746.1"/>
    </source>
</evidence>
<name>A0AAE9CWG6_CAEBR</name>
<evidence type="ECO:0000256" key="1">
    <source>
        <dbReference type="SAM" id="MobiDB-lite"/>
    </source>
</evidence>
<feature type="chain" id="PRO_5042232258" description="Secreted protein" evidence="2">
    <location>
        <begin position="19"/>
        <end position="198"/>
    </location>
</feature>
<dbReference type="AlphaFoldDB" id="A0AAE9CWG6"/>
<feature type="region of interest" description="Disordered" evidence="1">
    <location>
        <begin position="23"/>
        <end position="68"/>
    </location>
</feature>